<dbReference type="PANTHER" id="PTHR35610">
    <property type="entry name" value="3-ISOPROPYLMALATE DEHYDRATASE-RELATED"/>
    <property type="match status" value="1"/>
</dbReference>
<evidence type="ECO:0008006" key="2">
    <source>
        <dbReference type="Google" id="ProtNLM"/>
    </source>
</evidence>
<dbReference type="PANTHER" id="PTHR35610:SF7">
    <property type="entry name" value="3-ISOPROPYLMALATE DEHYDRATASE"/>
    <property type="match status" value="1"/>
</dbReference>
<dbReference type="EMBL" id="BARS01025888">
    <property type="protein sequence ID" value="GAG09369.1"/>
    <property type="molecule type" value="Genomic_DNA"/>
</dbReference>
<name>X0UU36_9ZZZZ</name>
<accession>X0UU36</accession>
<comment type="caution">
    <text evidence="1">The sequence shown here is derived from an EMBL/GenBank/DDBJ whole genome shotgun (WGS) entry which is preliminary data.</text>
</comment>
<dbReference type="SUPFAM" id="SSF159659">
    <property type="entry name" value="Cgl1923-like"/>
    <property type="match status" value="1"/>
</dbReference>
<sequence length="72" mass="8167">MTFKIKKFSNPKLNNPILIEGLPGMGNVGKIVIDYIIENLDAKKLCEIHSDKFPNSVFVNEKNLIELPKIQL</sequence>
<dbReference type="Gene3D" id="3.40.50.10900">
    <property type="entry name" value="PAC-like subunit"/>
    <property type="match status" value="1"/>
</dbReference>
<dbReference type="AlphaFoldDB" id="X0UU36"/>
<dbReference type="InterPro" id="IPR038389">
    <property type="entry name" value="PSMG2_sf"/>
</dbReference>
<reference evidence="1" key="1">
    <citation type="journal article" date="2014" name="Front. Microbiol.">
        <title>High frequency of phylogenetically diverse reductive dehalogenase-homologous genes in deep subseafloor sedimentary metagenomes.</title>
        <authorList>
            <person name="Kawai M."/>
            <person name="Futagami T."/>
            <person name="Toyoda A."/>
            <person name="Takaki Y."/>
            <person name="Nishi S."/>
            <person name="Hori S."/>
            <person name="Arai W."/>
            <person name="Tsubouchi T."/>
            <person name="Morono Y."/>
            <person name="Uchiyama I."/>
            <person name="Ito T."/>
            <person name="Fujiyama A."/>
            <person name="Inagaki F."/>
            <person name="Takami H."/>
        </authorList>
    </citation>
    <scope>NUCLEOTIDE SEQUENCE</scope>
    <source>
        <strain evidence="1">Expedition CK06-06</strain>
    </source>
</reference>
<proteinExistence type="predicted"/>
<gene>
    <name evidence="1" type="ORF">S01H1_40860</name>
</gene>
<dbReference type="InterPro" id="IPR019151">
    <property type="entry name" value="Proteasome_assmbl_chaperone_2"/>
</dbReference>
<dbReference type="Pfam" id="PF09754">
    <property type="entry name" value="PAC2"/>
    <property type="match status" value="1"/>
</dbReference>
<feature type="non-terminal residue" evidence="1">
    <location>
        <position position="72"/>
    </location>
</feature>
<protein>
    <recommendedName>
        <fullName evidence="2">Proteasome assembly chaperone family protein</fullName>
    </recommendedName>
</protein>
<evidence type="ECO:0000313" key="1">
    <source>
        <dbReference type="EMBL" id="GAG09369.1"/>
    </source>
</evidence>
<organism evidence="1">
    <name type="scientific">marine sediment metagenome</name>
    <dbReference type="NCBI Taxonomy" id="412755"/>
    <lineage>
        <taxon>unclassified sequences</taxon>
        <taxon>metagenomes</taxon>
        <taxon>ecological metagenomes</taxon>
    </lineage>
</organism>